<dbReference type="NCBIfam" id="NF045579">
    <property type="entry name" value="rhamnoside_JR"/>
    <property type="match status" value="1"/>
</dbReference>
<gene>
    <name evidence="4" type="ORF">Poly51_20410</name>
</gene>
<dbReference type="EMBL" id="SJPW01000002">
    <property type="protein sequence ID" value="TWU59255.1"/>
    <property type="molecule type" value="Genomic_DNA"/>
</dbReference>
<comment type="caution">
    <text evidence="4">The sequence shown here is derived from an EMBL/GenBank/DDBJ whole genome shotgun (WGS) entry which is preliminary data.</text>
</comment>
<dbReference type="AlphaFoldDB" id="A0A5C6FCW3"/>
<evidence type="ECO:0000256" key="2">
    <source>
        <dbReference type="ARBA" id="ARBA00022801"/>
    </source>
</evidence>
<feature type="signal peptide" evidence="3">
    <location>
        <begin position="1"/>
        <end position="24"/>
    </location>
</feature>
<dbReference type="PANTHER" id="PTHR43817:SF1">
    <property type="entry name" value="HYDROLASE, FAMILY 43, PUTATIVE (AFU_ORTHOLOGUE AFUA_3G01660)-RELATED"/>
    <property type="match status" value="1"/>
</dbReference>
<keyword evidence="1 3" id="KW-0732">Signal</keyword>
<dbReference type="Gene3D" id="2.60.120.260">
    <property type="entry name" value="Galactose-binding domain-like"/>
    <property type="match status" value="1"/>
</dbReference>
<accession>A0A5C6FCW3</accession>
<reference evidence="4 5" key="1">
    <citation type="submission" date="2019-02" db="EMBL/GenBank/DDBJ databases">
        <title>Deep-cultivation of Planctomycetes and their phenomic and genomic characterization uncovers novel biology.</title>
        <authorList>
            <person name="Wiegand S."/>
            <person name="Jogler M."/>
            <person name="Boedeker C."/>
            <person name="Pinto D."/>
            <person name="Vollmers J."/>
            <person name="Rivas-Marin E."/>
            <person name="Kohn T."/>
            <person name="Peeters S.H."/>
            <person name="Heuer A."/>
            <person name="Rast P."/>
            <person name="Oberbeckmann S."/>
            <person name="Bunk B."/>
            <person name="Jeske O."/>
            <person name="Meyerdierks A."/>
            <person name="Storesund J.E."/>
            <person name="Kallscheuer N."/>
            <person name="Luecker S."/>
            <person name="Lage O.M."/>
            <person name="Pohl T."/>
            <person name="Merkel B.J."/>
            <person name="Hornburger P."/>
            <person name="Mueller R.-W."/>
            <person name="Bruemmer F."/>
            <person name="Labrenz M."/>
            <person name="Spormann A.M."/>
            <person name="Op Den Camp H."/>
            <person name="Overmann J."/>
            <person name="Amann R."/>
            <person name="Jetten M.S.M."/>
            <person name="Mascher T."/>
            <person name="Medema M.H."/>
            <person name="Devos D.P."/>
            <person name="Kaster A.-K."/>
            <person name="Ovreas L."/>
            <person name="Rohde M."/>
            <person name="Galperin M.Y."/>
            <person name="Jogler C."/>
        </authorList>
    </citation>
    <scope>NUCLEOTIDE SEQUENCE [LARGE SCALE GENOMIC DNA]</scope>
    <source>
        <strain evidence="4 5">Poly51</strain>
    </source>
</reference>
<proteinExistence type="predicted"/>
<dbReference type="GO" id="GO:0016787">
    <property type="term" value="F:hydrolase activity"/>
    <property type="evidence" value="ECO:0007669"/>
    <property type="project" value="UniProtKB-KW"/>
</dbReference>
<organism evidence="4 5">
    <name type="scientific">Rubripirellula tenax</name>
    <dbReference type="NCBI Taxonomy" id="2528015"/>
    <lineage>
        <taxon>Bacteria</taxon>
        <taxon>Pseudomonadati</taxon>
        <taxon>Planctomycetota</taxon>
        <taxon>Planctomycetia</taxon>
        <taxon>Pirellulales</taxon>
        <taxon>Pirellulaceae</taxon>
        <taxon>Rubripirellula</taxon>
    </lineage>
</organism>
<dbReference type="InterPro" id="IPR008979">
    <property type="entry name" value="Galactose-bd-like_sf"/>
</dbReference>
<name>A0A5C6FCW3_9BACT</name>
<sequence length="962" mass="107010" precursor="true">MMKLSGALAFVLAIHVALSASAIAQSPIAQSPVEATFRNPPDAARPYTWWHWMNGHVSKAGITKDLEAMKAVGLGGYQQFDVGAAMPAGPIVYNSPKYHELLKFAFAEADRLGLDAGFNNASGWSSSGGPWVTPEDSMKTLVWSEATVAAAAKDRTPNIQLATPELRESQRKDAKGKPNDFYRDIAVLAFPAPANLKYRIANWEEKALLVSKAKAEDFSPDHREAPTRAIIRRDSIVNLTSKMDESGKLDWNPPAGEWIIMRVGYASTRAMNKPGSRGGVGLEIDKLSRAAAEVHWDALIEKVIADASRLPAFTTILIDSYEVGMQNWTDAMADEFASRRGYDITPYLVCLSGRPIDDSTTTERVLWDLRKTVAELMHENYFGYYAEKCHDHGLQLAIEPYGSGSFDATATTLLADVPMTEFWRGPVRNLWQWTSQVVPGGAHLSGRHVVGAEAFTSLKGDWTAHPYTLKKYGDWAMAQGVNRYYLHTFAHQPFDDDVLPGMSMGRFGGNFHRNNTWFMKSRSWMDSIARCQALMQAGTFQADVLALYGDERGFNNFLGPVERPDIKPIPGLKVDLGGMGSLGRLSVDETGDIRVTYEGTLLDTRYKMLVLKRADLMTADHVATLGRLADDGAAIFAPRPLRSPSLEDHAEEDETIESLAKQYWDTHLIRASNEFTEAATSLVADCELPEDMVFNRHRIDADDYYFVANQLDSQREIEATFRVTGKGPELWNPITGGVIEAPNWKLTSDGRTQVQMTLAPLESLFVVFREPTTQKSRSTRYSTFKTLQTLNEWTIRFDPEWGPQEPISVDSLQSWHENADEKIKYYSGSATYQTSFDLASMESRIVLDLGEVGVIAKTSLNGKSMGSVWKPPFQVDVTEGAKTGTNLLEIEVTNLWVNRLIGDERFPSHGNPWPKWLSDTIPTPADVARKTFVVHSHWKPTDPLLPSGLIGPVTLRLKKSPE</sequence>
<evidence type="ECO:0000313" key="5">
    <source>
        <dbReference type="Proteomes" id="UP000318288"/>
    </source>
</evidence>
<dbReference type="OrthoDB" id="9761519at2"/>
<dbReference type="Proteomes" id="UP000318288">
    <property type="component" value="Unassembled WGS sequence"/>
</dbReference>
<protein>
    <recommendedName>
        <fullName evidence="6">Glycosyl hydrolases family 2, sugar binding domain</fullName>
    </recommendedName>
</protein>
<feature type="chain" id="PRO_5023057229" description="Glycosyl hydrolases family 2, sugar binding domain" evidence="3">
    <location>
        <begin position="25"/>
        <end position="962"/>
    </location>
</feature>
<keyword evidence="2" id="KW-0378">Hydrolase</keyword>
<dbReference type="RefSeq" id="WP_146456724.1">
    <property type="nucleotide sequence ID" value="NZ_SJPW01000002.1"/>
</dbReference>
<evidence type="ECO:0000256" key="1">
    <source>
        <dbReference type="ARBA" id="ARBA00022729"/>
    </source>
</evidence>
<dbReference type="SUPFAM" id="SSF49785">
    <property type="entry name" value="Galactose-binding domain-like"/>
    <property type="match status" value="1"/>
</dbReference>
<evidence type="ECO:0000256" key="3">
    <source>
        <dbReference type="SAM" id="SignalP"/>
    </source>
</evidence>
<dbReference type="PANTHER" id="PTHR43817">
    <property type="entry name" value="GLYCOSYL HYDROLASE"/>
    <property type="match status" value="1"/>
</dbReference>
<keyword evidence="5" id="KW-1185">Reference proteome</keyword>
<evidence type="ECO:0000313" key="4">
    <source>
        <dbReference type="EMBL" id="TWU59255.1"/>
    </source>
</evidence>
<dbReference type="Pfam" id="PF17132">
    <property type="entry name" value="Glyco_hydro_106"/>
    <property type="match status" value="1"/>
</dbReference>
<evidence type="ECO:0008006" key="6">
    <source>
        <dbReference type="Google" id="ProtNLM"/>
    </source>
</evidence>